<dbReference type="InterPro" id="IPR001015">
    <property type="entry name" value="Ferrochelatase"/>
</dbReference>
<dbReference type="InterPro" id="IPR019772">
    <property type="entry name" value="Ferrochelatase_AS"/>
</dbReference>
<dbReference type="PANTHER" id="PTHR11108">
    <property type="entry name" value="FERROCHELATASE"/>
    <property type="match status" value="1"/>
</dbReference>
<keyword evidence="5 9" id="KW-0350">Heme biosynthesis</keyword>
<dbReference type="PANTHER" id="PTHR11108:SF1">
    <property type="entry name" value="FERROCHELATASE, MITOCHONDRIAL"/>
    <property type="match status" value="1"/>
</dbReference>
<keyword evidence="7 9" id="KW-0627">Porphyrin biosynthesis</keyword>
<sequence>MQNNKKVGILLANLGTPEAPTAPAVKRFLGEFLHDKRVVDLTRWVWCPVLHGIILPIRSPKVAKLYQSIWMDDGSPLLVYSKRQQEKLANALSLPVELGMTYGEPSLNTGVQALLAQGVERIIVLPLYPQYSATTTAAVFDGLAKVCKTMPVVPELVFINHYHDHPGYIKALADKVRSSWQQNGQGEKLVCSYHGIPKRYADNGDIYPQHCIQTTELLRQELGLEADQIMMTYQSQFGKEEWLQPYTDKTLASLPEQGVRRVDIISPAFSVDCLETLEELKVENRHIFEQAGGTDFHYVECLNDSDLHIEMMKALIEANQ</sequence>
<dbReference type="RefSeq" id="WP_161155143.1">
    <property type="nucleotide sequence ID" value="NZ_WEKT01000014.1"/>
</dbReference>
<accession>A0A7X4RUS5</accession>
<dbReference type="GO" id="GO:0005737">
    <property type="term" value="C:cytoplasm"/>
    <property type="evidence" value="ECO:0007669"/>
    <property type="project" value="UniProtKB-SubCell"/>
</dbReference>
<dbReference type="EMBL" id="WEKT01000014">
    <property type="protein sequence ID" value="MZI93577.1"/>
    <property type="molecule type" value="Genomic_DNA"/>
</dbReference>
<dbReference type="Proteomes" id="UP000462621">
    <property type="component" value="Unassembled WGS sequence"/>
</dbReference>
<organism evidence="11 12">
    <name type="scientific">Vibrio eleionomae</name>
    <dbReference type="NCBI Taxonomy" id="2653505"/>
    <lineage>
        <taxon>Bacteria</taxon>
        <taxon>Pseudomonadati</taxon>
        <taxon>Pseudomonadota</taxon>
        <taxon>Gammaproteobacteria</taxon>
        <taxon>Vibrionales</taxon>
        <taxon>Vibrionaceae</taxon>
        <taxon>Vibrio</taxon>
    </lineage>
</organism>
<name>A0A7X4RUS5_9VIBR</name>
<evidence type="ECO:0000313" key="12">
    <source>
        <dbReference type="Proteomes" id="UP000462621"/>
    </source>
</evidence>
<comment type="function">
    <text evidence="9 10">Catalyzes the ferrous insertion into protoporphyrin IX.</text>
</comment>
<dbReference type="FunFam" id="3.40.50.1400:FF:000002">
    <property type="entry name" value="Ferrochelatase"/>
    <property type="match status" value="1"/>
</dbReference>
<feature type="binding site" evidence="9">
    <location>
        <position position="194"/>
    </location>
    <ligand>
        <name>Fe(2+)</name>
        <dbReference type="ChEBI" id="CHEBI:29033"/>
    </ligand>
</feature>
<dbReference type="GO" id="GO:0004325">
    <property type="term" value="F:ferrochelatase activity"/>
    <property type="evidence" value="ECO:0007669"/>
    <property type="project" value="UniProtKB-UniRule"/>
</dbReference>
<evidence type="ECO:0000256" key="8">
    <source>
        <dbReference type="ARBA" id="ARBA00024536"/>
    </source>
</evidence>
<keyword evidence="3 9" id="KW-0479">Metal-binding</keyword>
<comment type="subcellular location">
    <subcellularLocation>
        <location evidence="9 10">Cytoplasm</location>
    </subcellularLocation>
</comment>
<dbReference type="InterPro" id="IPR033659">
    <property type="entry name" value="Ferrochelatase_N"/>
</dbReference>
<evidence type="ECO:0000256" key="7">
    <source>
        <dbReference type="ARBA" id="ARBA00023244"/>
    </source>
</evidence>
<proteinExistence type="inferred from homology"/>
<feature type="binding site" evidence="9">
    <location>
        <position position="275"/>
    </location>
    <ligand>
        <name>Fe(2+)</name>
        <dbReference type="ChEBI" id="CHEBI:29033"/>
    </ligand>
</feature>
<evidence type="ECO:0000256" key="10">
    <source>
        <dbReference type="RuleBase" id="RU000607"/>
    </source>
</evidence>
<dbReference type="InterPro" id="IPR033644">
    <property type="entry name" value="Ferrochelatase_C"/>
</dbReference>
<keyword evidence="4 9" id="KW-0408">Iron</keyword>
<comment type="catalytic activity">
    <reaction evidence="8">
        <text>Fe-coproporphyrin III + 2 H(+) = coproporphyrin III + Fe(2+)</text>
        <dbReference type="Rhea" id="RHEA:49572"/>
        <dbReference type="ChEBI" id="CHEBI:15378"/>
        <dbReference type="ChEBI" id="CHEBI:29033"/>
        <dbReference type="ChEBI" id="CHEBI:68438"/>
        <dbReference type="ChEBI" id="CHEBI:131725"/>
        <dbReference type="EC" id="4.99.1.9"/>
    </reaction>
    <physiologicalReaction direction="right-to-left" evidence="8">
        <dbReference type="Rhea" id="RHEA:49574"/>
    </physiologicalReaction>
</comment>
<comment type="pathway">
    <text evidence="9 10">Porphyrin-containing compound metabolism; protoheme biosynthesis; protoheme from protoporphyrin-IX: step 1/1.</text>
</comment>
<gene>
    <name evidence="9" type="primary">hemH</name>
    <name evidence="11" type="ORF">F9817_10245</name>
</gene>
<dbReference type="NCBIfam" id="TIGR00109">
    <property type="entry name" value="hemH"/>
    <property type="match status" value="1"/>
</dbReference>
<dbReference type="CDD" id="cd00419">
    <property type="entry name" value="Ferrochelatase_C"/>
    <property type="match status" value="1"/>
</dbReference>
<evidence type="ECO:0000256" key="1">
    <source>
        <dbReference type="ARBA" id="ARBA00007718"/>
    </source>
</evidence>
<dbReference type="EC" id="4.98.1.1" evidence="9 10"/>
<evidence type="ECO:0000256" key="6">
    <source>
        <dbReference type="ARBA" id="ARBA00023239"/>
    </source>
</evidence>
<evidence type="ECO:0000256" key="9">
    <source>
        <dbReference type="HAMAP-Rule" id="MF_00323"/>
    </source>
</evidence>
<dbReference type="GO" id="GO:0046872">
    <property type="term" value="F:metal ion binding"/>
    <property type="evidence" value="ECO:0007669"/>
    <property type="project" value="UniProtKB-KW"/>
</dbReference>
<dbReference type="HAMAP" id="MF_00323">
    <property type="entry name" value="Ferrochelatase"/>
    <property type="match status" value="1"/>
</dbReference>
<evidence type="ECO:0000256" key="4">
    <source>
        <dbReference type="ARBA" id="ARBA00023004"/>
    </source>
</evidence>
<reference evidence="11 12" key="1">
    <citation type="submission" date="2019-10" db="EMBL/GenBank/DDBJ databases">
        <title>Vibrio sp. nov. isolated from a shrimp pond.</title>
        <authorList>
            <person name="Gomez-Gil B."/>
            <person name="Enciso-Ibarra J."/>
            <person name="Enciso-Ibarra K."/>
            <person name="Bolan-Mejia C."/>
        </authorList>
    </citation>
    <scope>NUCLEOTIDE SEQUENCE [LARGE SCALE GENOMIC DNA]</scope>
    <source>
        <strain evidence="11 12">CAIM 722</strain>
    </source>
</reference>
<dbReference type="SUPFAM" id="SSF53800">
    <property type="entry name" value="Chelatase"/>
    <property type="match status" value="1"/>
</dbReference>
<dbReference type="AlphaFoldDB" id="A0A7X4RUS5"/>
<comment type="catalytic activity">
    <reaction evidence="9 10">
        <text>heme b + 2 H(+) = protoporphyrin IX + Fe(2+)</text>
        <dbReference type="Rhea" id="RHEA:22584"/>
        <dbReference type="ChEBI" id="CHEBI:15378"/>
        <dbReference type="ChEBI" id="CHEBI:29033"/>
        <dbReference type="ChEBI" id="CHEBI:57306"/>
        <dbReference type="ChEBI" id="CHEBI:60344"/>
        <dbReference type="EC" id="4.98.1.1"/>
    </reaction>
</comment>
<keyword evidence="6 9" id="KW-0456">Lyase</keyword>
<keyword evidence="12" id="KW-1185">Reference proteome</keyword>
<dbReference type="Gene3D" id="3.40.50.1400">
    <property type="match status" value="2"/>
</dbReference>
<keyword evidence="2 9" id="KW-0963">Cytoplasm</keyword>
<dbReference type="UniPathway" id="UPA00252">
    <property type="reaction ID" value="UER00325"/>
</dbReference>
<evidence type="ECO:0000313" key="11">
    <source>
        <dbReference type="EMBL" id="MZI93577.1"/>
    </source>
</evidence>
<evidence type="ECO:0000256" key="3">
    <source>
        <dbReference type="ARBA" id="ARBA00022723"/>
    </source>
</evidence>
<comment type="caution">
    <text evidence="11">The sequence shown here is derived from an EMBL/GenBank/DDBJ whole genome shotgun (WGS) entry which is preliminary data.</text>
</comment>
<evidence type="ECO:0000256" key="5">
    <source>
        <dbReference type="ARBA" id="ARBA00023133"/>
    </source>
</evidence>
<dbReference type="CDD" id="cd03411">
    <property type="entry name" value="Ferrochelatase_N"/>
    <property type="match status" value="1"/>
</dbReference>
<dbReference type="GO" id="GO:0006783">
    <property type="term" value="P:heme biosynthetic process"/>
    <property type="evidence" value="ECO:0007669"/>
    <property type="project" value="UniProtKB-UniRule"/>
</dbReference>
<dbReference type="Pfam" id="PF00762">
    <property type="entry name" value="Ferrochelatase"/>
    <property type="match status" value="1"/>
</dbReference>
<comment type="similarity">
    <text evidence="1 9 10">Belongs to the ferrochelatase family.</text>
</comment>
<evidence type="ECO:0000256" key="2">
    <source>
        <dbReference type="ARBA" id="ARBA00022490"/>
    </source>
</evidence>
<protein>
    <recommendedName>
        <fullName evidence="9 10">Ferrochelatase</fullName>
        <ecNumber evidence="9 10">4.98.1.1</ecNumber>
    </recommendedName>
    <alternativeName>
        <fullName evidence="9">Heme synthase</fullName>
    </alternativeName>
    <alternativeName>
        <fullName evidence="9">Protoheme ferro-lyase</fullName>
    </alternativeName>
</protein>
<dbReference type="PROSITE" id="PS00534">
    <property type="entry name" value="FERROCHELATASE"/>
    <property type="match status" value="1"/>
</dbReference>